<dbReference type="OMA" id="NPPEFFL"/>
<keyword evidence="2" id="KW-0812">Transmembrane</keyword>
<dbReference type="InterPro" id="IPR003439">
    <property type="entry name" value="ABC_transporter-like_ATP-bd"/>
</dbReference>
<organism evidence="4 5">
    <name type="scientific">Nematocida parisii (strain ERTm3)</name>
    <name type="common">Nematode killer fungus</name>
    <dbReference type="NCBI Taxonomy" id="935791"/>
    <lineage>
        <taxon>Eukaryota</taxon>
        <taxon>Fungi</taxon>
        <taxon>Fungi incertae sedis</taxon>
        <taxon>Microsporidia</taxon>
        <taxon>Nematocida</taxon>
    </lineage>
</organism>
<keyword evidence="5" id="KW-1185">Reference proteome</keyword>
<dbReference type="STRING" id="935791.I3EDZ3"/>
<dbReference type="InterPro" id="IPR027417">
    <property type="entry name" value="P-loop_NTPase"/>
</dbReference>
<evidence type="ECO:0000259" key="3">
    <source>
        <dbReference type="PROSITE" id="PS50893"/>
    </source>
</evidence>
<evidence type="ECO:0000313" key="4">
    <source>
        <dbReference type="EMBL" id="EIJ87440.1"/>
    </source>
</evidence>
<dbReference type="Proteomes" id="UP000002872">
    <property type="component" value="Unassembled WGS sequence"/>
</dbReference>
<dbReference type="GO" id="GO:0005524">
    <property type="term" value="F:ATP binding"/>
    <property type="evidence" value="ECO:0007669"/>
    <property type="project" value="InterPro"/>
</dbReference>
<dbReference type="SUPFAM" id="SSF52540">
    <property type="entry name" value="P-loop containing nucleoside triphosphate hydrolases"/>
    <property type="match status" value="1"/>
</dbReference>
<dbReference type="CDD" id="cd00267">
    <property type="entry name" value="ABC_ATPase"/>
    <property type="match status" value="1"/>
</dbReference>
<dbReference type="EMBL" id="GL870882">
    <property type="protein sequence ID" value="EIJ87440.1"/>
    <property type="molecule type" value="Genomic_DNA"/>
</dbReference>
<feature type="transmembrane region" description="Helical" evidence="2">
    <location>
        <begin position="629"/>
        <end position="650"/>
    </location>
</feature>
<dbReference type="Gene3D" id="3.40.50.300">
    <property type="entry name" value="P-loop containing nucleotide triphosphate hydrolases"/>
    <property type="match status" value="1"/>
</dbReference>
<feature type="transmembrane region" description="Helical" evidence="2">
    <location>
        <begin position="573"/>
        <end position="595"/>
    </location>
</feature>
<dbReference type="VEuPathDB" id="MicrosporidiaDB:NEQG_02321"/>
<dbReference type="PROSITE" id="PS50893">
    <property type="entry name" value="ABC_TRANSPORTER_2"/>
    <property type="match status" value="1"/>
</dbReference>
<protein>
    <recommendedName>
        <fullName evidence="3">ABC transporter domain-containing protein</fullName>
    </recommendedName>
</protein>
<sequence>MCADLNKNHKHPNMARNVDGGVRDSPINGPLYMQDADNLSHILIQFKEYKRTTLDGNILLDNISLFIPENKLIAVIGPNNNEKSYMLESIAGMCTPSDITHSNVYVRDRTSNTLIIRRSKNWLHRVNYILSDITRNTSNAISVFNSLLFLAKCHGKTEYDVNEYLSMTGLIQSKDLLLNEMTDEEKQKFLFIHGMLGLNEVNVWDGVLSGINLETDINIISAIKLTNCSNIVRVDRVSQEVLNVFDYVIIMYKTSIIYFGSPLQVQNYFTEGGVCFPVEKYSIEYLIEVLQNKYHNSISNENILVINNICIRNNEAANNDQIDKAPVKHRNTLFLWSQVKVSFPRCKEVIRNIILTPVNMDAYAYISGIVIAMFAVYFVWGYMCLFKLYSKVTENMNDSIYKYTAGSSSLQFPNIFRLIKQKLLEKNSDDTEFIEIITDMHRVSANHGFISILTYLFYFLFIFGGCIQCIGCPVFYSDIHFYTTRRSQVRSNQFTVAELIIAQMCDVLLCRALPFFILTVLAYFSVYWCIDSNLVNASTIGHALPITILFMCCSLIALHGTILQFLLTSFKKYVCITVLYQIVVNVIPLLVIYLFKAPNETLQLDYFSCALLIFKSTSLMDTLSSVSNYYSPGWTCTFMWGLSYACLYIMKIVIQIVSPVLQFSHVLEHILLYTNKFTVRPETANSVSEAHLKMLKTEILALIIPNNTSSGNKLDPEYKEYLISRYADFSQFNAHTAQILGKTTPHEPFEISSISLKNMSLLYLVWSTLRAWIFAILVFSISIVFAYKYFLPKSRG</sequence>
<dbReference type="AlphaFoldDB" id="I3EDZ3"/>
<feature type="transmembrane region" description="Helical" evidence="2">
    <location>
        <begin position="496"/>
        <end position="524"/>
    </location>
</feature>
<gene>
    <name evidence="4" type="ORF">NEQG_02321</name>
</gene>
<keyword evidence="2" id="KW-0472">Membrane</keyword>
<accession>I3EDZ3</accession>
<dbReference type="HOGENOM" id="CLU_020642_0_0_1"/>
<proteinExistence type="predicted"/>
<feature type="domain" description="ABC transporter" evidence="3">
    <location>
        <begin position="44"/>
        <end position="278"/>
    </location>
</feature>
<name>I3EDZ3_NEMP3</name>
<feature type="transmembrane region" description="Helical" evidence="2">
    <location>
        <begin position="455"/>
        <end position="476"/>
    </location>
</feature>
<feature type="transmembrane region" description="Helical" evidence="2">
    <location>
        <begin position="544"/>
        <end position="566"/>
    </location>
</feature>
<reference evidence="4" key="1">
    <citation type="submission" date="2011-01" db="EMBL/GenBank/DDBJ databases">
        <title>The Genome Sequence of Nematocida parisii strain ERTm3.</title>
        <authorList>
            <consortium name="The Broad Institute Genome Sequencing Platform"/>
            <consortium name="The Broad Institute Genome Sequencing Center for Infectious Disease"/>
            <person name="Cuomo C."/>
            <person name="Troemel E."/>
            <person name="Young S.K."/>
            <person name="Zeng Q."/>
            <person name="Gargeya S."/>
            <person name="Fitzgerald M."/>
            <person name="Haas B."/>
            <person name="Abouelleil A."/>
            <person name="Alvarado L."/>
            <person name="Arachchi H.M."/>
            <person name="Berlin A."/>
            <person name="Chapman S.B."/>
            <person name="Gearin G."/>
            <person name="Goldberg J."/>
            <person name="Griggs A."/>
            <person name="Gujja S."/>
            <person name="Hansen M."/>
            <person name="Heiman D."/>
            <person name="Howarth C."/>
            <person name="Larimer J."/>
            <person name="Lui A."/>
            <person name="MacDonald P.J.P."/>
            <person name="McCowen C."/>
            <person name="Montmayeur A."/>
            <person name="Murphy C."/>
            <person name="Neiman D."/>
            <person name="Pearson M."/>
            <person name="Priest M."/>
            <person name="Roberts A."/>
            <person name="Saif S."/>
            <person name="Shea T."/>
            <person name="Sisk P."/>
            <person name="Stolte C."/>
            <person name="Sykes S."/>
            <person name="Wortman J."/>
            <person name="Nusbaum C."/>
            <person name="Birren B."/>
        </authorList>
    </citation>
    <scope>NUCLEOTIDE SEQUENCE</scope>
    <source>
        <strain evidence="4">ERTm3</strain>
    </source>
</reference>
<keyword evidence="2" id="KW-1133">Transmembrane helix</keyword>
<evidence type="ECO:0000256" key="2">
    <source>
        <dbReference type="SAM" id="Phobius"/>
    </source>
</evidence>
<evidence type="ECO:0000313" key="5">
    <source>
        <dbReference type="Proteomes" id="UP000002872"/>
    </source>
</evidence>
<dbReference type="InParanoid" id="I3EDZ3"/>
<feature type="region of interest" description="Disordered" evidence="1">
    <location>
        <begin position="1"/>
        <end position="21"/>
    </location>
</feature>
<feature type="transmembrane region" description="Helical" evidence="2">
    <location>
        <begin position="761"/>
        <end position="787"/>
    </location>
</feature>
<feature type="transmembrane region" description="Helical" evidence="2">
    <location>
        <begin position="362"/>
        <end position="383"/>
    </location>
</feature>
<dbReference type="OrthoDB" id="8061355at2759"/>
<evidence type="ECO:0000256" key="1">
    <source>
        <dbReference type="SAM" id="MobiDB-lite"/>
    </source>
</evidence>
<dbReference type="GO" id="GO:0016887">
    <property type="term" value="F:ATP hydrolysis activity"/>
    <property type="evidence" value="ECO:0007669"/>
    <property type="project" value="InterPro"/>
</dbReference>